<name>D8MBZ7_9GAMM</name>
<dbReference type="EMBL" id="FN691998">
    <property type="protein sequence ID" value="CBL47399.1"/>
    <property type="molecule type" value="Genomic_DNA"/>
</dbReference>
<sequence>MQIIFEGLSKNTESIISLIIALSVMELFYREGFYVLSSKLVRDVDDYRKMLIRQHLNLPSEAKITIQRGKRNLEEGK</sequence>
<proteinExistence type="predicted"/>
<protein>
    <submittedName>
        <fullName evidence="1">Uncharacterized protein</fullName>
    </submittedName>
</protein>
<evidence type="ECO:0000313" key="1">
    <source>
        <dbReference type="EMBL" id="CBL47399.1"/>
    </source>
</evidence>
<accession>D8MBZ7</accession>
<geneLocation type="plasmid" evidence="1">
    <name>pPAA3</name>
</geneLocation>
<reference evidence="1" key="1">
    <citation type="journal article" date="2010" name="FEMS Microbiol. Lett.">
        <title>New plasmids and putative virulence factors from the draft genome of an Australian clinical isolate of Photorhabdus asymbiotica.</title>
        <authorList>
            <person name="Wilkinson P.A."/>
            <person name="Paszkiewicz K."/>
            <person name="Moorhouse A."/>
            <person name="Szubert J.M."/>
            <person name="Beatson S."/>
            <person name="Gerrard J."/>
            <person name="Waterfield N.R."/>
            <person name="ffrench-Constant R.H."/>
        </authorList>
    </citation>
    <scope>NUCLEOTIDE SEQUENCE</scope>
    <source>
        <strain evidence="1">Kingscliff</strain>
        <plasmid evidence="1">pPAA3</plasmid>
    </source>
</reference>
<dbReference type="AlphaFoldDB" id="D8MBZ7"/>
<gene>
    <name evidence="1" type="ORF">pPAA3_0008</name>
</gene>
<keyword evidence="1" id="KW-0614">Plasmid</keyword>
<organism evidence="1">
    <name type="scientific">Photorhabdus asymbiotica</name>
    <dbReference type="NCBI Taxonomy" id="291112"/>
    <lineage>
        <taxon>Bacteria</taxon>
        <taxon>Pseudomonadati</taxon>
        <taxon>Pseudomonadota</taxon>
        <taxon>Gammaproteobacteria</taxon>
        <taxon>Enterobacterales</taxon>
        <taxon>Morganellaceae</taxon>
        <taxon>Photorhabdus</taxon>
    </lineage>
</organism>